<proteinExistence type="inferred from homology"/>
<accession>A0ABU0FN20</accession>
<dbReference type="InterPro" id="IPR036291">
    <property type="entry name" value="NAD(P)-bd_dom_sf"/>
</dbReference>
<dbReference type="GO" id="GO:0016491">
    <property type="term" value="F:oxidoreductase activity"/>
    <property type="evidence" value="ECO:0007669"/>
    <property type="project" value="UniProtKB-KW"/>
</dbReference>
<evidence type="ECO:0000256" key="1">
    <source>
        <dbReference type="ARBA" id="ARBA00006484"/>
    </source>
</evidence>
<dbReference type="CDD" id="cd05233">
    <property type="entry name" value="SDR_c"/>
    <property type="match status" value="1"/>
</dbReference>
<dbReference type="Pfam" id="PF13561">
    <property type="entry name" value="adh_short_C2"/>
    <property type="match status" value="1"/>
</dbReference>
<evidence type="ECO:0000313" key="3">
    <source>
        <dbReference type="EMBL" id="MDQ0396008.1"/>
    </source>
</evidence>
<dbReference type="EMBL" id="JAUSVK010000001">
    <property type="protein sequence ID" value="MDQ0396008.1"/>
    <property type="molecule type" value="Genomic_DNA"/>
</dbReference>
<dbReference type="SUPFAM" id="SSF51735">
    <property type="entry name" value="NAD(P)-binding Rossmann-fold domains"/>
    <property type="match status" value="1"/>
</dbReference>
<evidence type="ECO:0000313" key="4">
    <source>
        <dbReference type="Proteomes" id="UP001237448"/>
    </source>
</evidence>
<dbReference type="InterPro" id="IPR020904">
    <property type="entry name" value="Sc_DH/Rdtase_CS"/>
</dbReference>
<dbReference type="PRINTS" id="PR00080">
    <property type="entry name" value="SDRFAMILY"/>
</dbReference>
<organism evidence="3 4">
    <name type="scientific">Labrys monachus</name>
    <dbReference type="NCBI Taxonomy" id="217067"/>
    <lineage>
        <taxon>Bacteria</taxon>
        <taxon>Pseudomonadati</taxon>
        <taxon>Pseudomonadota</taxon>
        <taxon>Alphaproteobacteria</taxon>
        <taxon>Hyphomicrobiales</taxon>
        <taxon>Xanthobacteraceae</taxon>
        <taxon>Labrys</taxon>
    </lineage>
</organism>
<gene>
    <name evidence="3" type="ORF">J3R73_005800</name>
</gene>
<dbReference type="PROSITE" id="PS00061">
    <property type="entry name" value="ADH_SHORT"/>
    <property type="match status" value="1"/>
</dbReference>
<dbReference type="Proteomes" id="UP001237448">
    <property type="component" value="Unassembled WGS sequence"/>
</dbReference>
<dbReference type="EC" id="1.1.1.385" evidence="3"/>
<dbReference type="NCBIfam" id="NF005559">
    <property type="entry name" value="PRK07231.1"/>
    <property type="match status" value="1"/>
</dbReference>
<keyword evidence="2 3" id="KW-0560">Oxidoreductase</keyword>
<protein>
    <submittedName>
        <fullName evidence="3">Dihydroanticapsin dehydrogenase</fullName>
        <ecNumber evidence="3">1.1.1.385</ecNumber>
    </submittedName>
</protein>
<dbReference type="PANTHER" id="PTHR24321:SF8">
    <property type="entry name" value="ESTRADIOL 17-BETA-DEHYDROGENASE 8-RELATED"/>
    <property type="match status" value="1"/>
</dbReference>
<comment type="similarity">
    <text evidence="1">Belongs to the short-chain dehydrogenases/reductases (SDR) family.</text>
</comment>
<dbReference type="PANTHER" id="PTHR24321">
    <property type="entry name" value="DEHYDROGENASES, SHORT CHAIN"/>
    <property type="match status" value="1"/>
</dbReference>
<reference evidence="3 4" key="1">
    <citation type="submission" date="2023-07" db="EMBL/GenBank/DDBJ databases">
        <title>Genomic Encyclopedia of Type Strains, Phase IV (KMG-IV): sequencing the most valuable type-strain genomes for metagenomic binning, comparative biology and taxonomic classification.</title>
        <authorList>
            <person name="Goeker M."/>
        </authorList>
    </citation>
    <scope>NUCLEOTIDE SEQUENCE [LARGE SCALE GENOMIC DNA]</scope>
    <source>
        <strain evidence="3 4">DSM 5896</strain>
    </source>
</reference>
<name>A0ABU0FN20_9HYPH</name>
<dbReference type="Gene3D" id="3.40.50.720">
    <property type="entry name" value="NAD(P)-binding Rossmann-like Domain"/>
    <property type="match status" value="1"/>
</dbReference>
<dbReference type="PRINTS" id="PR00081">
    <property type="entry name" value="GDHRDH"/>
</dbReference>
<dbReference type="RefSeq" id="WP_307435595.1">
    <property type="nucleotide sequence ID" value="NZ_JAUSVK010000001.1"/>
</dbReference>
<dbReference type="InterPro" id="IPR002347">
    <property type="entry name" value="SDR_fam"/>
</dbReference>
<evidence type="ECO:0000256" key="2">
    <source>
        <dbReference type="ARBA" id="ARBA00023002"/>
    </source>
</evidence>
<comment type="caution">
    <text evidence="3">The sequence shown here is derived from an EMBL/GenBank/DDBJ whole genome shotgun (WGS) entry which is preliminary data.</text>
</comment>
<keyword evidence="4" id="KW-1185">Reference proteome</keyword>
<sequence length="252" mass="25989">MTGRLRDKRIIITGAVGNIGKAAVEAFVAEGARVVIGDVDVARGEEAAAAFGPAVRFVPVDVADEASLAHLVEAGVDWLGGLDVLAQNAGLMRSGSILDFDAAAFDRLFAVNVRALFIGARHAIPHLKKSGRGSIINTASLAGKRGGPGLTAYAASKGAVIAFTTTLALELAPERIRVNAICPGWVDTAFNQPIIDFMGGPEAQAAKVSAMVPLGRQGQPHEIAPLFVFLASDESSYVTAQSILADGGAFNG</sequence>